<dbReference type="PANTHER" id="PTHR33240:SF15">
    <property type="entry name" value="GAG-PRO-LIKE PROTEIN"/>
    <property type="match status" value="1"/>
</dbReference>
<dbReference type="PANTHER" id="PTHR33240">
    <property type="entry name" value="OS08G0508500 PROTEIN"/>
    <property type="match status" value="1"/>
</dbReference>
<dbReference type="Proteomes" id="UP000652761">
    <property type="component" value="Unassembled WGS sequence"/>
</dbReference>
<feature type="non-terminal residue" evidence="1">
    <location>
        <position position="1"/>
    </location>
</feature>
<name>A0A843VEY1_COLES</name>
<proteinExistence type="predicted"/>
<evidence type="ECO:0000313" key="1">
    <source>
        <dbReference type="EMBL" id="MQL90019.1"/>
    </source>
</evidence>
<comment type="caution">
    <text evidence="1">The sequence shown here is derived from an EMBL/GenBank/DDBJ whole genome shotgun (WGS) entry which is preliminary data.</text>
</comment>
<keyword evidence="2" id="KW-1185">Reference proteome</keyword>
<dbReference type="EMBL" id="NMUH01001200">
    <property type="protein sequence ID" value="MQL90019.1"/>
    <property type="molecule type" value="Genomic_DNA"/>
</dbReference>
<sequence>MSHSERDTAMCHVKGQEATVLGEFSTEPVTSEAHPYSPQARARRRFVYRRPVRSRDVAAEQLTLVESPLFGFSGVSVRPMGWILLPITLGVAPRNVTKMVEFLVIDSMPGYNAILSRGLIGRIKVVPSSLHQKMKFPTLHGIEEVLGSQRESWRCYILSLRVKQLAVDPVALPAPTSEASTSRGMPVEDLLPVR</sequence>
<accession>A0A843VEY1</accession>
<dbReference type="OrthoDB" id="786952at2759"/>
<dbReference type="AlphaFoldDB" id="A0A843VEY1"/>
<gene>
    <name evidence="1" type="ORF">Taro_022600</name>
</gene>
<protein>
    <submittedName>
        <fullName evidence="1">Uncharacterized protein</fullName>
    </submittedName>
</protein>
<evidence type="ECO:0000313" key="2">
    <source>
        <dbReference type="Proteomes" id="UP000652761"/>
    </source>
</evidence>
<reference evidence="1" key="1">
    <citation type="submission" date="2017-07" db="EMBL/GenBank/DDBJ databases">
        <title>Taro Niue Genome Assembly and Annotation.</title>
        <authorList>
            <person name="Atibalentja N."/>
            <person name="Keating K."/>
            <person name="Fields C.J."/>
        </authorList>
    </citation>
    <scope>NUCLEOTIDE SEQUENCE</scope>
    <source>
        <strain evidence="1">Niue_2</strain>
        <tissue evidence="1">Leaf</tissue>
    </source>
</reference>
<organism evidence="1 2">
    <name type="scientific">Colocasia esculenta</name>
    <name type="common">Wild taro</name>
    <name type="synonym">Arum esculentum</name>
    <dbReference type="NCBI Taxonomy" id="4460"/>
    <lineage>
        <taxon>Eukaryota</taxon>
        <taxon>Viridiplantae</taxon>
        <taxon>Streptophyta</taxon>
        <taxon>Embryophyta</taxon>
        <taxon>Tracheophyta</taxon>
        <taxon>Spermatophyta</taxon>
        <taxon>Magnoliopsida</taxon>
        <taxon>Liliopsida</taxon>
        <taxon>Araceae</taxon>
        <taxon>Aroideae</taxon>
        <taxon>Colocasieae</taxon>
        <taxon>Colocasia</taxon>
    </lineage>
</organism>